<protein>
    <submittedName>
        <fullName evidence="3">Endonuclease</fullName>
    </submittedName>
</protein>
<dbReference type="GO" id="GO:0016020">
    <property type="term" value="C:membrane"/>
    <property type="evidence" value="ECO:0007669"/>
    <property type="project" value="GOC"/>
</dbReference>
<dbReference type="GeneID" id="80426484"/>
<feature type="transmembrane region" description="Helical" evidence="1">
    <location>
        <begin position="62"/>
        <end position="82"/>
    </location>
</feature>
<keyword evidence="4" id="KW-1185">Reference proteome</keyword>
<evidence type="ECO:0000313" key="4">
    <source>
        <dbReference type="Proteomes" id="UP000325690"/>
    </source>
</evidence>
<organism evidence="3 4">
    <name type="scientific">Mycolicibacterium phlei DSM 43239 = CCUG 21000</name>
    <dbReference type="NCBI Taxonomy" id="1226750"/>
    <lineage>
        <taxon>Bacteria</taxon>
        <taxon>Bacillati</taxon>
        <taxon>Actinomycetota</taxon>
        <taxon>Actinomycetes</taxon>
        <taxon>Mycobacteriales</taxon>
        <taxon>Mycobacteriaceae</taxon>
        <taxon>Mycolicibacterium</taxon>
    </lineage>
</organism>
<proteinExistence type="predicted"/>
<comment type="caution">
    <text evidence="3">The sequence shown here is derived from an EMBL/GenBank/DDBJ whole genome shotgun (WGS) entry which is preliminary data.</text>
</comment>
<evidence type="ECO:0000259" key="2">
    <source>
        <dbReference type="Pfam" id="PF03372"/>
    </source>
</evidence>
<gene>
    <name evidence="3" type="ORF">MPHL21000_23275</name>
</gene>
<accession>A0A5N5UQ27</accession>
<dbReference type="RefSeq" id="WP_061482469.1">
    <property type="nucleotide sequence ID" value="NZ_ANBO01000045.1"/>
</dbReference>
<dbReference type="EMBL" id="ANBP01000054">
    <property type="protein sequence ID" value="KAB7751702.1"/>
    <property type="molecule type" value="Genomic_DNA"/>
</dbReference>
<evidence type="ECO:0000313" key="3">
    <source>
        <dbReference type="EMBL" id="KAB7751702.1"/>
    </source>
</evidence>
<feature type="domain" description="Endonuclease/exonuclease/phosphatase" evidence="2">
    <location>
        <begin position="95"/>
        <end position="302"/>
    </location>
</feature>
<dbReference type="PANTHER" id="PTHR14859">
    <property type="entry name" value="CALCOFLUOR WHITE HYPERSENSITIVE PROTEIN PRECURSOR"/>
    <property type="match status" value="1"/>
</dbReference>
<keyword evidence="1" id="KW-0472">Membrane</keyword>
<dbReference type="Proteomes" id="UP000325690">
    <property type="component" value="Unassembled WGS sequence"/>
</dbReference>
<dbReference type="GO" id="GO:0006506">
    <property type="term" value="P:GPI anchor biosynthetic process"/>
    <property type="evidence" value="ECO:0007669"/>
    <property type="project" value="TreeGrafter"/>
</dbReference>
<feature type="transmembrane region" description="Helical" evidence="1">
    <location>
        <begin position="33"/>
        <end position="55"/>
    </location>
</feature>
<dbReference type="AlphaFoldDB" id="A0A5N5UQ27"/>
<sequence>MRRAATTLAVVASVLAVVGLVVRWVPIVNRALIATAALAPYLMLGAPVAVLGFALARRWLPALLAAALTAAVVAGQVPLFVADGSPPGVTLRVASVNLRYGQAEPAAVAELARRDADVLAVQELTPQLAQWLDEALGEDFPYREVRPREGPAGVGLWSRHPLTDPHDYDQFWLGLLTARLQVPGTGAPTTVATTHMSAPWPDPFDGWRADLTEMANTLRGIATQAPGPVIVAGDFNATTDMREFRTLLDAGYRDAAEQAGAGLTRTHPADLAVPPVFAVDHILVRDATATTVRTVAVDGSDHRALVAEVRIAGSNRSAAD</sequence>
<dbReference type="InterPro" id="IPR036691">
    <property type="entry name" value="Endo/exonu/phosph_ase_sf"/>
</dbReference>
<evidence type="ECO:0000256" key="1">
    <source>
        <dbReference type="SAM" id="Phobius"/>
    </source>
</evidence>
<dbReference type="Gene3D" id="3.60.10.10">
    <property type="entry name" value="Endonuclease/exonuclease/phosphatase"/>
    <property type="match status" value="1"/>
</dbReference>
<name>A0A5N5UQ27_MYCPH</name>
<dbReference type="SUPFAM" id="SSF56219">
    <property type="entry name" value="DNase I-like"/>
    <property type="match status" value="1"/>
</dbReference>
<dbReference type="Pfam" id="PF03372">
    <property type="entry name" value="Exo_endo_phos"/>
    <property type="match status" value="1"/>
</dbReference>
<dbReference type="GO" id="GO:0004519">
    <property type="term" value="F:endonuclease activity"/>
    <property type="evidence" value="ECO:0007669"/>
    <property type="project" value="UniProtKB-KW"/>
</dbReference>
<keyword evidence="3" id="KW-0255">Endonuclease</keyword>
<dbReference type="InterPro" id="IPR051916">
    <property type="entry name" value="GPI-anchor_lipid_remodeler"/>
</dbReference>
<dbReference type="InterPro" id="IPR005135">
    <property type="entry name" value="Endo/exonuclease/phosphatase"/>
</dbReference>
<keyword evidence="3" id="KW-0540">Nuclease</keyword>
<reference evidence="3 4" key="1">
    <citation type="submission" date="2012-10" db="EMBL/GenBank/DDBJ databases">
        <title>The draft sequence of the Mycobacterium pheli genome.</title>
        <authorList>
            <person name="Pettersson B.M.F."/>
            <person name="Das S."/>
            <person name="Dasgupta S."/>
            <person name="Bhattacharya A."/>
            <person name="Kirsebom L.A."/>
        </authorList>
    </citation>
    <scope>NUCLEOTIDE SEQUENCE [LARGE SCALE GENOMIC DNA]</scope>
    <source>
        <strain evidence="3 4">CCUG 21000</strain>
    </source>
</reference>
<dbReference type="PANTHER" id="PTHR14859:SF15">
    <property type="entry name" value="ENDONUCLEASE_EXONUCLEASE_PHOSPHATASE DOMAIN-CONTAINING PROTEIN"/>
    <property type="match status" value="1"/>
</dbReference>
<keyword evidence="1" id="KW-1133">Transmembrane helix</keyword>
<keyword evidence="1" id="KW-0812">Transmembrane</keyword>
<keyword evidence="3" id="KW-0378">Hydrolase</keyword>